<name>A0A0E9TBY7_ANGAN</name>
<reference evidence="1" key="1">
    <citation type="submission" date="2014-11" db="EMBL/GenBank/DDBJ databases">
        <authorList>
            <person name="Amaro Gonzalez C."/>
        </authorList>
    </citation>
    <scope>NUCLEOTIDE SEQUENCE</scope>
</reference>
<sequence>MSQLWCIVQPMRGCGRGWDRFYMEIIKYGIAHVK</sequence>
<protein>
    <submittedName>
        <fullName evidence="1">Uncharacterized protein</fullName>
    </submittedName>
</protein>
<organism evidence="1">
    <name type="scientific">Anguilla anguilla</name>
    <name type="common">European freshwater eel</name>
    <name type="synonym">Muraena anguilla</name>
    <dbReference type="NCBI Taxonomy" id="7936"/>
    <lineage>
        <taxon>Eukaryota</taxon>
        <taxon>Metazoa</taxon>
        <taxon>Chordata</taxon>
        <taxon>Craniata</taxon>
        <taxon>Vertebrata</taxon>
        <taxon>Euteleostomi</taxon>
        <taxon>Actinopterygii</taxon>
        <taxon>Neopterygii</taxon>
        <taxon>Teleostei</taxon>
        <taxon>Anguilliformes</taxon>
        <taxon>Anguillidae</taxon>
        <taxon>Anguilla</taxon>
    </lineage>
</organism>
<dbReference type="AlphaFoldDB" id="A0A0E9TBY7"/>
<accession>A0A0E9TBY7</accession>
<reference evidence="1" key="2">
    <citation type="journal article" date="2015" name="Fish Shellfish Immunol.">
        <title>Early steps in the European eel (Anguilla anguilla)-Vibrio vulnificus interaction in the gills: Role of the RtxA13 toxin.</title>
        <authorList>
            <person name="Callol A."/>
            <person name="Pajuelo D."/>
            <person name="Ebbesson L."/>
            <person name="Teles M."/>
            <person name="MacKenzie S."/>
            <person name="Amaro C."/>
        </authorList>
    </citation>
    <scope>NUCLEOTIDE SEQUENCE</scope>
</reference>
<evidence type="ECO:0000313" key="1">
    <source>
        <dbReference type="EMBL" id="JAH51126.1"/>
    </source>
</evidence>
<dbReference type="EMBL" id="GBXM01057451">
    <property type="protein sequence ID" value="JAH51126.1"/>
    <property type="molecule type" value="Transcribed_RNA"/>
</dbReference>
<proteinExistence type="predicted"/>